<protein>
    <submittedName>
        <fullName evidence="2">Uncharacterized protein</fullName>
    </submittedName>
</protein>
<organism evidence="2 3">
    <name type="scientific">Mycetomoellerius zeteki</name>
    <dbReference type="NCBI Taxonomy" id="64791"/>
    <lineage>
        <taxon>Eukaryota</taxon>
        <taxon>Metazoa</taxon>
        <taxon>Ecdysozoa</taxon>
        <taxon>Arthropoda</taxon>
        <taxon>Hexapoda</taxon>
        <taxon>Insecta</taxon>
        <taxon>Pterygota</taxon>
        <taxon>Neoptera</taxon>
        <taxon>Endopterygota</taxon>
        <taxon>Hymenoptera</taxon>
        <taxon>Apocrita</taxon>
        <taxon>Aculeata</taxon>
        <taxon>Formicoidea</taxon>
        <taxon>Formicidae</taxon>
        <taxon>Myrmicinae</taxon>
        <taxon>Mycetomoellerius</taxon>
    </lineage>
</organism>
<feature type="compositionally biased region" description="Polar residues" evidence="1">
    <location>
        <begin position="26"/>
        <end position="35"/>
    </location>
</feature>
<dbReference type="EMBL" id="KQ982138">
    <property type="protein sequence ID" value="KYQ59599.1"/>
    <property type="molecule type" value="Genomic_DNA"/>
</dbReference>
<evidence type="ECO:0000313" key="2">
    <source>
        <dbReference type="EMBL" id="KYQ59599.1"/>
    </source>
</evidence>
<dbReference type="Proteomes" id="UP000075809">
    <property type="component" value="Unassembled WGS sequence"/>
</dbReference>
<name>A0A151XGS2_9HYME</name>
<evidence type="ECO:0000256" key="1">
    <source>
        <dbReference type="SAM" id="MobiDB-lite"/>
    </source>
</evidence>
<reference evidence="2 3" key="1">
    <citation type="submission" date="2015-09" db="EMBL/GenBank/DDBJ databases">
        <title>Trachymyrmex zeteki WGS genome.</title>
        <authorList>
            <person name="Nygaard S."/>
            <person name="Hu H."/>
            <person name="Boomsma J."/>
            <person name="Zhang G."/>
        </authorList>
    </citation>
    <scope>NUCLEOTIDE SEQUENCE [LARGE SCALE GENOMIC DNA]</scope>
    <source>
        <strain evidence="2">Tzet28-1</strain>
        <tissue evidence="2">Whole body</tissue>
    </source>
</reference>
<proteinExistence type="predicted"/>
<feature type="compositionally biased region" description="Basic and acidic residues" evidence="1">
    <location>
        <begin position="1"/>
        <end position="18"/>
    </location>
</feature>
<gene>
    <name evidence="2" type="ORF">ALC60_01265</name>
</gene>
<sequence length="111" mass="12616">MAGGRGETERAQVREKPWPARRGASDQPSTSQSSVLRRASEIAAVRSLGVVTRARATATTRRRRPTVCRSPAWTVNTRDTRTRRESRLLPLANYTSKESTWRWGCSQRTRF</sequence>
<accession>A0A151XGS2</accession>
<evidence type="ECO:0000313" key="3">
    <source>
        <dbReference type="Proteomes" id="UP000075809"/>
    </source>
</evidence>
<feature type="region of interest" description="Disordered" evidence="1">
    <location>
        <begin position="1"/>
        <end position="36"/>
    </location>
</feature>
<dbReference type="AlphaFoldDB" id="A0A151XGS2"/>
<keyword evidence="3" id="KW-1185">Reference proteome</keyword>